<dbReference type="AlphaFoldDB" id="A0A921Q2V3"/>
<feature type="compositionally biased region" description="Low complexity" evidence="1">
    <location>
        <begin position="121"/>
        <end position="136"/>
    </location>
</feature>
<proteinExistence type="predicted"/>
<reference evidence="2" key="1">
    <citation type="journal article" date="2019" name="BMC Genomics">
        <title>A new reference genome for Sorghum bicolor reveals high levels of sequence similarity between sweet and grain genotypes: implications for the genetics of sugar metabolism.</title>
        <authorList>
            <person name="Cooper E.A."/>
            <person name="Brenton Z.W."/>
            <person name="Flinn B.S."/>
            <person name="Jenkins J."/>
            <person name="Shu S."/>
            <person name="Flowers D."/>
            <person name="Luo F."/>
            <person name="Wang Y."/>
            <person name="Xia P."/>
            <person name="Barry K."/>
            <person name="Daum C."/>
            <person name="Lipzen A."/>
            <person name="Yoshinaga Y."/>
            <person name="Schmutz J."/>
            <person name="Saski C."/>
            <person name="Vermerris W."/>
            <person name="Kresovich S."/>
        </authorList>
    </citation>
    <scope>NUCLEOTIDE SEQUENCE</scope>
</reference>
<sequence>MRVGPVRRISTDGAAPIGWPCSRVHPRAPPYPFTPNLISSGREEPDAAPSSPPPAVRRSLPEATPAASRSSEAGPPRKGRRRSGPTAPAPPPPDAARSSTARRCQLQRTNEVLPRPPPQGASPALRSAAPRSGSPPLHLPSLNPQ</sequence>
<dbReference type="Proteomes" id="UP000807115">
    <property type="component" value="Chromosome 10"/>
</dbReference>
<feature type="region of interest" description="Disordered" evidence="1">
    <location>
        <begin position="1"/>
        <end position="145"/>
    </location>
</feature>
<evidence type="ECO:0000313" key="2">
    <source>
        <dbReference type="EMBL" id="KAG0513773.1"/>
    </source>
</evidence>
<evidence type="ECO:0000313" key="3">
    <source>
        <dbReference type="Proteomes" id="UP000807115"/>
    </source>
</evidence>
<protein>
    <submittedName>
        <fullName evidence="2">Uncharacterized protein</fullName>
    </submittedName>
</protein>
<dbReference type="EMBL" id="CM027689">
    <property type="protein sequence ID" value="KAG0513773.1"/>
    <property type="molecule type" value="Genomic_DNA"/>
</dbReference>
<evidence type="ECO:0000256" key="1">
    <source>
        <dbReference type="SAM" id="MobiDB-lite"/>
    </source>
</evidence>
<name>A0A921Q2V3_SORBI</name>
<reference evidence="2" key="2">
    <citation type="submission" date="2020-10" db="EMBL/GenBank/DDBJ databases">
        <authorList>
            <person name="Cooper E.A."/>
            <person name="Brenton Z.W."/>
            <person name="Flinn B.S."/>
            <person name="Jenkins J."/>
            <person name="Shu S."/>
            <person name="Flowers D."/>
            <person name="Luo F."/>
            <person name="Wang Y."/>
            <person name="Xia P."/>
            <person name="Barry K."/>
            <person name="Daum C."/>
            <person name="Lipzen A."/>
            <person name="Yoshinaga Y."/>
            <person name="Schmutz J."/>
            <person name="Saski C."/>
            <person name="Vermerris W."/>
            <person name="Kresovich S."/>
        </authorList>
    </citation>
    <scope>NUCLEOTIDE SEQUENCE</scope>
</reference>
<gene>
    <name evidence="2" type="ORF">BDA96_10G131400</name>
</gene>
<organism evidence="2 3">
    <name type="scientific">Sorghum bicolor</name>
    <name type="common">Sorghum</name>
    <name type="synonym">Sorghum vulgare</name>
    <dbReference type="NCBI Taxonomy" id="4558"/>
    <lineage>
        <taxon>Eukaryota</taxon>
        <taxon>Viridiplantae</taxon>
        <taxon>Streptophyta</taxon>
        <taxon>Embryophyta</taxon>
        <taxon>Tracheophyta</taxon>
        <taxon>Spermatophyta</taxon>
        <taxon>Magnoliopsida</taxon>
        <taxon>Liliopsida</taxon>
        <taxon>Poales</taxon>
        <taxon>Poaceae</taxon>
        <taxon>PACMAD clade</taxon>
        <taxon>Panicoideae</taxon>
        <taxon>Andropogonodae</taxon>
        <taxon>Andropogoneae</taxon>
        <taxon>Sorghinae</taxon>
        <taxon>Sorghum</taxon>
    </lineage>
</organism>
<accession>A0A921Q2V3</accession>
<comment type="caution">
    <text evidence="2">The sequence shown here is derived from an EMBL/GenBank/DDBJ whole genome shotgun (WGS) entry which is preliminary data.</text>
</comment>